<proteinExistence type="predicted"/>
<accession>A0A0E9THK3</accession>
<protein>
    <submittedName>
        <fullName evidence="1">Uncharacterized protein</fullName>
    </submittedName>
</protein>
<name>A0A0E9THK3_ANGAN</name>
<sequence length="26" mass="2787">MYSGHQGVCSLLMAFSSLCFSSSCIQ</sequence>
<reference evidence="1" key="1">
    <citation type="submission" date="2014-11" db="EMBL/GenBank/DDBJ databases">
        <authorList>
            <person name="Amaro Gonzalez C."/>
        </authorList>
    </citation>
    <scope>NUCLEOTIDE SEQUENCE</scope>
</reference>
<reference evidence="1" key="2">
    <citation type="journal article" date="2015" name="Fish Shellfish Immunol.">
        <title>Early steps in the European eel (Anguilla anguilla)-Vibrio vulnificus interaction in the gills: Role of the RtxA13 toxin.</title>
        <authorList>
            <person name="Callol A."/>
            <person name="Pajuelo D."/>
            <person name="Ebbesson L."/>
            <person name="Teles M."/>
            <person name="MacKenzie S."/>
            <person name="Amaro C."/>
        </authorList>
    </citation>
    <scope>NUCLEOTIDE SEQUENCE</scope>
</reference>
<organism evidence="1">
    <name type="scientific">Anguilla anguilla</name>
    <name type="common">European freshwater eel</name>
    <name type="synonym">Muraena anguilla</name>
    <dbReference type="NCBI Taxonomy" id="7936"/>
    <lineage>
        <taxon>Eukaryota</taxon>
        <taxon>Metazoa</taxon>
        <taxon>Chordata</taxon>
        <taxon>Craniata</taxon>
        <taxon>Vertebrata</taxon>
        <taxon>Euteleostomi</taxon>
        <taxon>Actinopterygii</taxon>
        <taxon>Neopterygii</taxon>
        <taxon>Teleostei</taxon>
        <taxon>Anguilliformes</taxon>
        <taxon>Anguillidae</taxon>
        <taxon>Anguilla</taxon>
    </lineage>
</organism>
<dbReference type="EMBL" id="GBXM01056207">
    <property type="protein sequence ID" value="JAH52370.1"/>
    <property type="molecule type" value="Transcribed_RNA"/>
</dbReference>
<evidence type="ECO:0000313" key="1">
    <source>
        <dbReference type="EMBL" id="JAH52370.1"/>
    </source>
</evidence>
<dbReference type="AlphaFoldDB" id="A0A0E9THK3"/>